<organism evidence="2 3">
    <name type="scientific">Paenibacillus glycanilyticus</name>
    <dbReference type="NCBI Taxonomy" id="126569"/>
    <lineage>
        <taxon>Bacteria</taxon>
        <taxon>Bacillati</taxon>
        <taxon>Bacillota</taxon>
        <taxon>Bacilli</taxon>
        <taxon>Bacillales</taxon>
        <taxon>Paenibacillaceae</taxon>
        <taxon>Paenibacillus</taxon>
    </lineage>
</organism>
<dbReference type="PANTHER" id="PTHR42924:SF3">
    <property type="entry name" value="POLYMERASE_HISTIDINOL PHOSPHATASE N-TERMINAL DOMAIN-CONTAINING PROTEIN"/>
    <property type="match status" value="1"/>
</dbReference>
<dbReference type="SUPFAM" id="SSF89550">
    <property type="entry name" value="PHP domain-like"/>
    <property type="match status" value="1"/>
</dbReference>
<feature type="domain" description="Polymerase/histidinol phosphatase N-terminal" evidence="1">
    <location>
        <begin position="16"/>
        <end position="77"/>
    </location>
</feature>
<dbReference type="PANTHER" id="PTHR42924">
    <property type="entry name" value="EXONUCLEASE"/>
    <property type="match status" value="1"/>
</dbReference>
<dbReference type="InterPro" id="IPR003141">
    <property type="entry name" value="Pol/His_phosphatase_N"/>
</dbReference>
<proteinExistence type="predicted"/>
<evidence type="ECO:0000313" key="3">
    <source>
        <dbReference type="Proteomes" id="UP001157114"/>
    </source>
</evidence>
<dbReference type="InterPro" id="IPR052018">
    <property type="entry name" value="PHP_domain"/>
</dbReference>
<dbReference type="Proteomes" id="UP001157114">
    <property type="component" value="Unassembled WGS sequence"/>
</dbReference>
<reference evidence="2 3" key="1">
    <citation type="submission" date="2023-03" db="EMBL/GenBank/DDBJ databases">
        <title>Draft genome sequence of the bacteria which degrade cell wall of Tricholomamatutake.</title>
        <authorList>
            <person name="Konishi Y."/>
            <person name="Fukuta Y."/>
            <person name="Shirasaka N."/>
        </authorList>
    </citation>
    <scope>NUCLEOTIDE SEQUENCE [LARGE SCALE GENOMIC DNA]</scope>
    <source>
        <strain evidence="3">mu1</strain>
    </source>
</reference>
<dbReference type="RefSeq" id="WP_284237904.1">
    <property type="nucleotide sequence ID" value="NZ_BSSQ01000006.1"/>
</dbReference>
<dbReference type="NCBIfam" id="NF038032">
    <property type="entry name" value="CehA_McbA_metalo"/>
    <property type="match status" value="1"/>
</dbReference>
<dbReference type="EMBL" id="BSSQ01000006">
    <property type="protein sequence ID" value="GLX67165.1"/>
    <property type="molecule type" value="Genomic_DNA"/>
</dbReference>
<evidence type="ECO:0000313" key="2">
    <source>
        <dbReference type="EMBL" id="GLX67165.1"/>
    </source>
</evidence>
<dbReference type="Gene3D" id="3.20.20.140">
    <property type="entry name" value="Metal-dependent hydrolases"/>
    <property type="match status" value="1"/>
</dbReference>
<name>A0ABQ6GAU8_9BACL</name>
<dbReference type="InterPro" id="IPR016195">
    <property type="entry name" value="Pol/histidinol_Pase-like"/>
</dbReference>
<evidence type="ECO:0000259" key="1">
    <source>
        <dbReference type="SMART" id="SM00481"/>
    </source>
</evidence>
<accession>A0ABQ6GAU8</accession>
<protein>
    <recommendedName>
        <fullName evidence="1">Polymerase/histidinol phosphatase N-terminal domain-containing protein</fullName>
    </recommendedName>
</protein>
<sequence length="328" mass="37414">MKNIILLDRSKVMYKGNLHLHTTWSDGRLPAAEVVEAFKAKGYHFIAFSDHDIYTRTEEFNTPDFIAIPATERGELNPVADKNPGYHFGVLDDPTVEPELERYGHLEEFPIPVPWVGDHSPQLLIDELRAHGNLVIFNHPEWHLTRFDDMVKYDRFFAVEIYNHATEWSTSSSYGAAYWDHALQNGKRVFGIASDDSHSHDPNWVIPEYGGGWVRVQAEELTHAGIITSLKKGAYYSSSGPEVYDLRVEDGQLQIQCSPCKFIMFKAFPQRGPFYGNFETGEPLTEASMTIEEDMVYVRVECVDYEGNVAWTNPVFIADLMEKGEKRG</sequence>
<gene>
    <name evidence="2" type="ORF">MU1_15100</name>
</gene>
<keyword evidence="3" id="KW-1185">Reference proteome</keyword>
<comment type="caution">
    <text evidence="2">The sequence shown here is derived from an EMBL/GenBank/DDBJ whole genome shotgun (WGS) entry which is preliminary data.</text>
</comment>
<dbReference type="SMART" id="SM00481">
    <property type="entry name" value="POLIIIAc"/>
    <property type="match status" value="1"/>
</dbReference>